<evidence type="ECO:0000313" key="3">
    <source>
        <dbReference type="Proteomes" id="UP000323225"/>
    </source>
</evidence>
<protein>
    <submittedName>
        <fullName evidence="2">Uncharacterized protein</fullName>
    </submittedName>
</protein>
<keyword evidence="1" id="KW-0732">Signal</keyword>
<name>A0A5Q6PFN0_VIBCL</name>
<organism evidence="2 3">
    <name type="scientific">Vibrio cholerae</name>
    <dbReference type="NCBI Taxonomy" id="666"/>
    <lineage>
        <taxon>Bacteria</taxon>
        <taxon>Pseudomonadati</taxon>
        <taxon>Pseudomonadota</taxon>
        <taxon>Gammaproteobacteria</taxon>
        <taxon>Vibrionales</taxon>
        <taxon>Vibrionaceae</taxon>
        <taxon>Vibrio</taxon>
    </lineage>
</organism>
<evidence type="ECO:0000256" key="1">
    <source>
        <dbReference type="SAM" id="SignalP"/>
    </source>
</evidence>
<accession>A0A5Q6PFN0</accession>
<feature type="signal peptide" evidence="1">
    <location>
        <begin position="1"/>
        <end position="22"/>
    </location>
</feature>
<feature type="chain" id="PRO_5031359366" evidence="1">
    <location>
        <begin position="23"/>
        <end position="366"/>
    </location>
</feature>
<sequence length="366" mass="41946">MNKFLKTTIALAIGVISSSAFASECNYKVIRGLEFEVGNVSAELKFNNRMNNLPQDSYSYLYERYQETPLTESDVYGRDLKIDTTRFISKADEDPNEPGKLRHYRVYSGVLDNCKSIEVVIPEFGSFASVFDQDNDDRDGVFPFRQMQSQLQLIHNSDLRTAEEHVGKAIYVLGRGADKTNTSVYGTNTSDTIRIPHNQPLKVEKIDYSLNTGYGLDESQFSFVVRLNDGERVNVPFDINRIVYKDPLKSPLVHKAHHSSIKSSDINYGMNKVEVFLSLGAPERVEYNYQFDRTEHSKSTRFNPYKLFDPSVKYDLSQPIGGTSTWYYEGKELVFNDEGVLEERLQNNFKLKNYKFGEKNAKNKVL</sequence>
<dbReference type="EMBL" id="VUAA01000019">
    <property type="protein sequence ID" value="KAA1253702.1"/>
    <property type="molecule type" value="Genomic_DNA"/>
</dbReference>
<proteinExistence type="predicted"/>
<dbReference type="AlphaFoldDB" id="A0A5Q6PFN0"/>
<gene>
    <name evidence="2" type="ORF">F0M16_16660</name>
</gene>
<dbReference type="Proteomes" id="UP000323225">
    <property type="component" value="Unassembled WGS sequence"/>
</dbReference>
<evidence type="ECO:0000313" key="2">
    <source>
        <dbReference type="EMBL" id="KAA1253702.1"/>
    </source>
</evidence>
<reference evidence="2 3" key="1">
    <citation type="submission" date="2019-09" db="EMBL/GenBank/DDBJ databases">
        <authorList>
            <person name="Kritzky A."/>
            <person name="Schelkanova E.Y."/>
            <person name="Alkhova Z.V."/>
            <person name="Smirnova N.I."/>
        </authorList>
    </citation>
    <scope>NUCLEOTIDE SEQUENCE [LARGE SCALE GENOMIC DNA]</scope>
    <source>
        <strain evidence="2 3">M1526</strain>
    </source>
</reference>
<comment type="caution">
    <text evidence="2">The sequence shown here is derived from an EMBL/GenBank/DDBJ whole genome shotgun (WGS) entry which is preliminary data.</text>
</comment>